<dbReference type="PANTHER" id="PTHR33204:SF18">
    <property type="entry name" value="TRANSCRIPTIONAL REGULATORY PROTEIN"/>
    <property type="match status" value="1"/>
</dbReference>
<keyword evidence="1" id="KW-0805">Transcription regulation</keyword>
<keyword evidence="2" id="KW-0238">DNA-binding</keyword>
<dbReference type="EMBL" id="FOHB01000001">
    <property type="protein sequence ID" value="SER75815.1"/>
    <property type="molecule type" value="Genomic_DNA"/>
</dbReference>
<dbReference type="PROSITE" id="PS51118">
    <property type="entry name" value="HTH_HXLR"/>
    <property type="match status" value="1"/>
</dbReference>
<dbReference type="Proteomes" id="UP000199019">
    <property type="component" value="Unassembled WGS sequence"/>
</dbReference>
<name>A0A1H9RTR6_9MICO</name>
<dbReference type="SUPFAM" id="SSF46785">
    <property type="entry name" value="Winged helix' DNA-binding domain"/>
    <property type="match status" value="1"/>
</dbReference>
<dbReference type="InterPro" id="IPR036388">
    <property type="entry name" value="WH-like_DNA-bd_sf"/>
</dbReference>
<dbReference type="OrthoDB" id="9792527at2"/>
<dbReference type="RefSeq" id="WP_091755982.1">
    <property type="nucleotide sequence ID" value="NZ_FOHB01000001.1"/>
</dbReference>
<sequence>MANHSDYCPIAVGVDVVGDRWTPLVIRELMVGSTGFNEIHRGIPRMSRTLLAQRLRMLERRGLVVREQAGRGRPGRYALTPAGESLTPIVWAIGHWAAEWVFGDPGERDCDGQSLMWRLHQHAIPNRLPLERTVVHVDLTGPGRAEGWLVVERRAVTVCTTDPGYEVDLRLEAATGQMQRWMVGRVAFKELLSAGHVRLAGPSRLARAFPTWFDTTAFAEATRRGELRRNLQATA</sequence>
<organism evidence="5 6">
    <name type="scientific">Pedococcus cremeus</name>
    <dbReference type="NCBI Taxonomy" id="587636"/>
    <lineage>
        <taxon>Bacteria</taxon>
        <taxon>Bacillati</taxon>
        <taxon>Actinomycetota</taxon>
        <taxon>Actinomycetes</taxon>
        <taxon>Micrococcales</taxon>
        <taxon>Intrasporangiaceae</taxon>
        <taxon>Pedococcus</taxon>
    </lineage>
</organism>
<dbReference type="Pfam" id="PF01638">
    <property type="entry name" value="HxlR"/>
    <property type="match status" value="1"/>
</dbReference>
<dbReference type="InterPro" id="IPR036390">
    <property type="entry name" value="WH_DNA-bd_sf"/>
</dbReference>
<dbReference type="GO" id="GO:0003677">
    <property type="term" value="F:DNA binding"/>
    <property type="evidence" value="ECO:0007669"/>
    <property type="project" value="UniProtKB-KW"/>
</dbReference>
<dbReference type="STRING" id="587636.SAMN05216199_1107"/>
<evidence type="ECO:0000313" key="5">
    <source>
        <dbReference type="EMBL" id="SER75815.1"/>
    </source>
</evidence>
<evidence type="ECO:0000256" key="3">
    <source>
        <dbReference type="ARBA" id="ARBA00023163"/>
    </source>
</evidence>
<feature type="domain" description="HTH hxlR-type" evidence="4">
    <location>
        <begin position="8"/>
        <end position="105"/>
    </location>
</feature>
<accession>A0A1H9RTR6</accession>
<dbReference type="InterPro" id="IPR002577">
    <property type="entry name" value="HTH_HxlR"/>
</dbReference>
<evidence type="ECO:0000256" key="2">
    <source>
        <dbReference type="ARBA" id="ARBA00023125"/>
    </source>
</evidence>
<dbReference type="AlphaFoldDB" id="A0A1H9RTR6"/>
<evidence type="ECO:0000259" key="4">
    <source>
        <dbReference type="PROSITE" id="PS51118"/>
    </source>
</evidence>
<evidence type="ECO:0000256" key="1">
    <source>
        <dbReference type="ARBA" id="ARBA00023015"/>
    </source>
</evidence>
<dbReference type="Gene3D" id="1.10.10.10">
    <property type="entry name" value="Winged helix-like DNA-binding domain superfamily/Winged helix DNA-binding domain"/>
    <property type="match status" value="1"/>
</dbReference>
<evidence type="ECO:0000313" key="6">
    <source>
        <dbReference type="Proteomes" id="UP000199019"/>
    </source>
</evidence>
<keyword evidence="6" id="KW-1185">Reference proteome</keyword>
<protein>
    <submittedName>
        <fullName evidence="5">Transcriptional regulator, HxlR family</fullName>
    </submittedName>
</protein>
<gene>
    <name evidence="5" type="ORF">SAMN05216199_1107</name>
</gene>
<dbReference type="PANTHER" id="PTHR33204">
    <property type="entry name" value="TRANSCRIPTIONAL REGULATOR, MARR FAMILY"/>
    <property type="match status" value="1"/>
</dbReference>
<keyword evidence="3" id="KW-0804">Transcription</keyword>
<proteinExistence type="predicted"/>
<reference evidence="6" key="1">
    <citation type="submission" date="2016-10" db="EMBL/GenBank/DDBJ databases">
        <authorList>
            <person name="Varghese N."/>
            <person name="Submissions S."/>
        </authorList>
    </citation>
    <scope>NUCLEOTIDE SEQUENCE [LARGE SCALE GENOMIC DNA]</scope>
    <source>
        <strain evidence="6">CGMCC 1.6963</strain>
    </source>
</reference>